<dbReference type="RefSeq" id="WP_014956688.1">
    <property type="nucleotide sequence ID" value="NZ_FNLL01000001.1"/>
</dbReference>
<gene>
    <name evidence="1" type="ORF">SAMN04487931_10185</name>
</gene>
<protein>
    <submittedName>
        <fullName evidence="1">Uncharacterized protein</fullName>
    </submittedName>
</protein>
<organism evidence="1 2">
    <name type="scientific">Desulfobacula phenolica</name>
    <dbReference type="NCBI Taxonomy" id="90732"/>
    <lineage>
        <taxon>Bacteria</taxon>
        <taxon>Pseudomonadati</taxon>
        <taxon>Thermodesulfobacteriota</taxon>
        <taxon>Desulfobacteria</taxon>
        <taxon>Desulfobacterales</taxon>
        <taxon>Desulfobacteraceae</taxon>
        <taxon>Desulfobacula</taxon>
    </lineage>
</organism>
<reference evidence="2" key="1">
    <citation type="submission" date="2016-10" db="EMBL/GenBank/DDBJ databases">
        <authorList>
            <person name="Varghese N."/>
            <person name="Submissions S."/>
        </authorList>
    </citation>
    <scope>NUCLEOTIDE SEQUENCE [LARGE SCALE GENOMIC DNA]</scope>
    <source>
        <strain evidence="2">DSM 3384</strain>
    </source>
</reference>
<sequence>MTEQTKETWYYIVVQNPGTKDEQFVGYTDKETNAVFIPAFATKEIAMQCFLIMPKDIINEKYEPQAIIKEDLLNEAQKNGYDVFLLDHKGSILEKIS</sequence>
<evidence type="ECO:0000313" key="2">
    <source>
        <dbReference type="Proteomes" id="UP000199608"/>
    </source>
</evidence>
<keyword evidence="2" id="KW-1185">Reference proteome</keyword>
<dbReference type="AlphaFoldDB" id="A0A1H2DM51"/>
<name>A0A1H2DM51_9BACT</name>
<dbReference type="Proteomes" id="UP000199608">
    <property type="component" value="Unassembled WGS sequence"/>
</dbReference>
<proteinExistence type="predicted"/>
<evidence type="ECO:0000313" key="1">
    <source>
        <dbReference type="EMBL" id="SDT83997.1"/>
    </source>
</evidence>
<dbReference type="EMBL" id="FNLL01000001">
    <property type="protein sequence ID" value="SDT83997.1"/>
    <property type="molecule type" value="Genomic_DNA"/>
</dbReference>
<accession>A0A1H2DM51</accession>